<dbReference type="PANTHER" id="PTHR21453">
    <property type="entry name" value="DUF19 DOMAIN-CONTAINING PROTEIN-RELATED-RELATED"/>
    <property type="match status" value="1"/>
</dbReference>
<feature type="domain" description="T20D4.11-like" evidence="2">
    <location>
        <begin position="189"/>
        <end position="285"/>
    </location>
</feature>
<keyword evidence="1" id="KW-0732">Signal</keyword>
<keyword evidence="4" id="KW-1185">Reference proteome</keyword>
<evidence type="ECO:0000313" key="4">
    <source>
        <dbReference type="Proteomes" id="UP000230233"/>
    </source>
</evidence>
<comment type="caution">
    <text evidence="3">The sequence shown here is derived from an EMBL/GenBank/DDBJ whole genome shotgun (WGS) entry which is preliminary data.</text>
</comment>
<dbReference type="Proteomes" id="UP000230233">
    <property type="component" value="Chromosome V"/>
</dbReference>
<feature type="signal peptide" evidence="1">
    <location>
        <begin position="1"/>
        <end position="20"/>
    </location>
</feature>
<sequence>MRDFLNLVLIGVAIVGGLHGSPLTLPAPKTCTTQDGLFALSCANEMKVFATKASEYQSQSDDPGKREAFKKSCDTVDDCSKNICKGLQNKEFISVERNSVFRLPFSVFRGFFRSVFRLPSSVKFSVFRLPFSVFRGFPCSVFRLPSSVRKIFFRLPVSVFRQKKVVPFPSSVFREAKLYFRSTLEFMAALDTAKTYCVVINYVNGGFKKCGDKLQEAKSDCFANWKPFLDENDLKDKKKVEENCKNFFGKDQCLKKEIVDRCGQNDWDNLRDHFIKLDEEVLKQCNLKKIFV</sequence>
<reference evidence="4" key="1">
    <citation type="submission" date="2017-10" db="EMBL/GenBank/DDBJ databases">
        <title>Rapid genome shrinkage in a self-fertile nematode reveals novel sperm competition proteins.</title>
        <authorList>
            <person name="Yin D."/>
            <person name="Schwarz E.M."/>
            <person name="Thomas C.G."/>
            <person name="Felde R.L."/>
            <person name="Korf I.F."/>
            <person name="Cutter A.D."/>
            <person name="Schartner C.M."/>
            <person name="Ralston E.J."/>
            <person name="Meyer B.J."/>
            <person name="Haag E.S."/>
        </authorList>
    </citation>
    <scope>NUCLEOTIDE SEQUENCE [LARGE SCALE GENOMIC DNA]</scope>
    <source>
        <strain evidence="4">JU1422</strain>
    </source>
</reference>
<dbReference type="PANTHER" id="PTHR21453:SF28">
    <property type="entry name" value="DUF19 DOMAIN-CONTAINING PROTEIN-RELATED"/>
    <property type="match status" value="1"/>
</dbReference>
<accession>A0A2G5T7D5</accession>
<gene>
    <name evidence="3" type="primary">Cnig_chr_V.g16848</name>
    <name evidence="3" type="ORF">B9Z55_016848</name>
</gene>
<evidence type="ECO:0000259" key="2">
    <source>
        <dbReference type="Pfam" id="PF01579"/>
    </source>
</evidence>
<dbReference type="Pfam" id="PF01579">
    <property type="entry name" value="DUF19"/>
    <property type="match status" value="1"/>
</dbReference>
<dbReference type="AlphaFoldDB" id="A0A2G5T7D5"/>
<dbReference type="OrthoDB" id="5804752at2759"/>
<protein>
    <recommendedName>
        <fullName evidence="2">T20D4.11-like domain-containing protein</fullName>
    </recommendedName>
</protein>
<feature type="chain" id="PRO_5013882351" description="T20D4.11-like domain-containing protein" evidence="1">
    <location>
        <begin position="21"/>
        <end position="292"/>
    </location>
</feature>
<name>A0A2G5T7D5_9PELO</name>
<proteinExistence type="predicted"/>
<organism evidence="3 4">
    <name type="scientific">Caenorhabditis nigoni</name>
    <dbReference type="NCBI Taxonomy" id="1611254"/>
    <lineage>
        <taxon>Eukaryota</taxon>
        <taxon>Metazoa</taxon>
        <taxon>Ecdysozoa</taxon>
        <taxon>Nematoda</taxon>
        <taxon>Chromadorea</taxon>
        <taxon>Rhabditida</taxon>
        <taxon>Rhabditina</taxon>
        <taxon>Rhabditomorpha</taxon>
        <taxon>Rhabditoidea</taxon>
        <taxon>Rhabditidae</taxon>
        <taxon>Peloderinae</taxon>
        <taxon>Caenorhabditis</taxon>
    </lineage>
</organism>
<evidence type="ECO:0000256" key="1">
    <source>
        <dbReference type="SAM" id="SignalP"/>
    </source>
</evidence>
<dbReference type="EMBL" id="PDUG01000005">
    <property type="protein sequence ID" value="PIC22996.1"/>
    <property type="molecule type" value="Genomic_DNA"/>
</dbReference>
<dbReference type="InterPro" id="IPR002542">
    <property type="entry name" value="T20D4.11-like_dom"/>
</dbReference>
<evidence type="ECO:0000313" key="3">
    <source>
        <dbReference type="EMBL" id="PIC22996.1"/>
    </source>
</evidence>